<protein>
    <recommendedName>
        <fullName evidence="3">DUF600 family protein</fullName>
    </recommendedName>
</protein>
<dbReference type="SUPFAM" id="SSF160424">
    <property type="entry name" value="BH3703-like"/>
    <property type="match status" value="1"/>
</dbReference>
<evidence type="ECO:0000313" key="2">
    <source>
        <dbReference type="Proteomes" id="UP000253934"/>
    </source>
</evidence>
<name>A0A369KYK1_9BACT</name>
<dbReference type="InterPro" id="IPR006728">
    <property type="entry name" value="YezG-like"/>
</dbReference>
<dbReference type="Proteomes" id="UP000253934">
    <property type="component" value="Unassembled WGS sequence"/>
</dbReference>
<gene>
    <name evidence="1" type="ORF">DCC88_03260</name>
</gene>
<accession>A0A369KYK1</accession>
<dbReference type="Pfam" id="PF04634">
    <property type="entry name" value="YezG-like"/>
    <property type="match status" value="1"/>
</dbReference>
<dbReference type="EMBL" id="QOVW01000025">
    <property type="protein sequence ID" value="RDB36804.1"/>
    <property type="molecule type" value="Genomic_DNA"/>
</dbReference>
<dbReference type="AlphaFoldDB" id="A0A369KYK1"/>
<organism evidence="1 2">
    <name type="scientific">Spirobacillus cienkowskii</name>
    <dbReference type="NCBI Taxonomy" id="495820"/>
    <lineage>
        <taxon>Bacteria</taxon>
        <taxon>Pseudomonadati</taxon>
        <taxon>Bdellovibrionota</taxon>
        <taxon>Oligoflexia</taxon>
        <taxon>Silvanigrellales</taxon>
        <taxon>Spirobacillus</taxon>
    </lineage>
</organism>
<keyword evidence="2" id="KW-1185">Reference proteome</keyword>
<sequence length="123" mass="14862">MSQEIMICEKITQLIKPTMPDDLYKIVFKIGVESNAKSISYNTFFENKKNKDISDNFEVPDEVTDNILVLFEELWYFMQEKHGMWSLCYFYVYQNGDFKIDYIFNPSNCFRSEYSRKYNFIDQ</sequence>
<reference evidence="1" key="1">
    <citation type="submission" date="2018-04" db="EMBL/GenBank/DDBJ databases">
        <title>Draft genome sequence of the Candidatus Spirobacillus cienkowskii, a pathogen of freshwater Daphnia species, reconstructed from hemolymph metagenomic reads.</title>
        <authorList>
            <person name="Bresciani L."/>
            <person name="Lemos L.N."/>
            <person name="Wale N."/>
            <person name="Lin J.Y."/>
            <person name="Fernandes G.R."/>
            <person name="Duffy M.A."/>
            <person name="Rodrigues J.M."/>
        </authorList>
    </citation>
    <scope>NUCLEOTIDE SEQUENCE [LARGE SCALE GENOMIC DNA]</scope>
    <source>
        <strain evidence="1">Binning01</strain>
    </source>
</reference>
<comment type="caution">
    <text evidence="1">The sequence shown here is derived from an EMBL/GenBank/DDBJ whole genome shotgun (WGS) entry which is preliminary data.</text>
</comment>
<proteinExistence type="predicted"/>
<evidence type="ECO:0008006" key="3">
    <source>
        <dbReference type="Google" id="ProtNLM"/>
    </source>
</evidence>
<evidence type="ECO:0000313" key="1">
    <source>
        <dbReference type="EMBL" id="RDB36804.1"/>
    </source>
</evidence>
<dbReference type="InterPro" id="IPR036170">
    <property type="entry name" value="YezG-like_sf"/>
</dbReference>
<dbReference type="Gene3D" id="3.30.500.20">
    <property type="entry name" value="BH3703-like domains"/>
    <property type="match status" value="1"/>
</dbReference>